<evidence type="ECO:0000259" key="1">
    <source>
        <dbReference type="Pfam" id="PF05685"/>
    </source>
</evidence>
<gene>
    <name evidence="2" type="ORF">GCM10010885_21310</name>
</gene>
<dbReference type="Proteomes" id="UP000637695">
    <property type="component" value="Unassembled WGS sequence"/>
</dbReference>
<feature type="domain" description="Putative restriction endonuclease" evidence="1">
    <location>
        <begin position="17"/>
        <end position="182"/>
    </location>
</feature>
<sequence>MRSMRPKRDRTETYTYADYLTWDGPERWELIDGVPYMLASPTPEHQRVLGRLFLDIGGFLRGKPCEAFLAPLDLCFEASMDTRHVVQPDLFVMCEDYLRDQRVVGVPVWVIEVLSPSTAAHDAIRKLNLYQRVRVKEYWIVEPDERIINVYLHDGETLRWTAEYKPGDKLSPSLFPELVMDVAAVFT</sequence>
<dbReference type="AlphaFoldDB" id="A0A917NNT3"/>
<dbReference type="SUPFAM" id="SSF52980">
    <property type="entry name" value="Restriction endonuclease-like"/>
    <property type="match status" value="1"/>
</dbReference>
<evidence type="ECO:0000313" key="3">
    <source>
        <dbReference type="Proteomes" id="UP000637695"/>
    </source>
</evidence>
<dbReference type="Pfam" id="PF05685">
    <property type="entry name" value="Uma2"/>
    <property type="match status" value="1"/>
</dbReference>
<dbReference type="InterPro" id="IPR008538">
    <property type="entry name" value="Uma2"/>
</dbReference>
<comment type="caution">
    <text evidence="2">The sequence shown here is derived from an EMBL/GenBank/DDBJ whole genome shotgun (WGS) entry which is preliminary data.</text>
</comment>
<accession>A0A917NNT3</accession>
<protein>
    <recommendedName>
        <fullName evidence="1">Putative restriction endonuclease domain-containing protein</fullName>
    </recommendedName>
</protein>
<dbReference type="PANTHER" id="PTHR36558:SF1">
    <property type="entry name" value="RESTRICTION ENDONUCLEASE DOMAIN-CONTAINING PROTEIN-RELATED"/>
    <property type="match status" value="1"/>
</dbReference>
<reference evidence="2" key="2">
    <citation type="submission" date="2020-09" db="EMBL/GenBank/DDBJ databases">
        <authorList>
            <person name="Sun Q."/>
            <person name="Ohkuma M."/>
        </authorList>
    </citation>
    <scope>NUCLEOTIDE SEQUENCE</scope>
    <source>
        <strain evidence="2">JCM 18487</strain>
    </source>
</reference>
<reference evidence="2" key="1">
    <citation type="journal article" date="2014" name="Int. J. Syst. Evol. Microbiol.">
        <title>Complete genome sequence of Corynebacterium casei LMG S-19264T (=DSM 44701T), isolated from a smear-ripened cheese.</title>
        <authorList>
            <consortium name="US DOE Joint Genome Institute (JGI-PGF)"/>
            <person name="Walter F."/>
            <person name="Albersmeier A."/>
            <person name="Kalinowski J."/>
            <person name="Ruckert C."/>
        </authorList>
    </citation>
    <scope>NUCLEOTIDE SEQUENCE</scope>
    <source>
        <strain evidence="2">JCM 18487</strain>
    </source>
</reference>
<dbReference type="Gene3D" id="3.90.1570.10">
    <property type="entry name" value="tt1808, chain A"/>
    <property type="match status" value="1"/>
</dbReference>
<dbReference type="InterPro" id="IPR011335">
    <property type="entry name" value="Restrct_endonuc-II-like"/>
</dbReference>
<organism evidence="2 3">
    <name type="scientific">Alicyclobacillus cellulosilyticus</name>
    <dbReference type="NCBI Taxonomy" id="1003997"/>
    <lineage>
        <taxon>Bacteria</taxon>
        <taxon>Bacillati</taxon>
        <taxon>Bacillota</taxon>
        <taxon>Bacilli</taxon>
        <taxon>Bacillales</taxon>
        <taxon>Alicyclobacillaceae</taxon>
        <taxon>Alicyclobacillus</taxon>
    </lineage>
</organism>
<proteinExistence type="predicted"/>
<dbReference type="PANTHER" id="PTHR36558">
    <property type="entry name" value="GLR1098 PROTEIN"/>
    <property type="match status" value="1"/>
</dbReference>
<name>A0A917NNT3_9BACL</name>
<dbReference type="EMBL" id="BMOY01000039">
    <property type="protein sequence ID" value="GGJ11730.1"/>
    <property type="molecule type" value="Genomic_DNA"/>
</dbReference>
<dbReference type="CDD" id="cd06260">
    <property type="entry name" value="DUF820-like"/>
    <property type="match status" value="1"/>
</dbReference>
<keyword evidence="3" id="KW-1185">Reference proteome</keyword>
<evidence type="ECO:0000313" key="2">
    <source>
        <dbReference type="EMBL" id="GGJ11730.1"/>
    </source>
</evidence>
<dbReference type="InterPro" id="IPR012296">
    <property type="entry name" value="Nuclease_put_TT1808"/>
</dbReference>